<dbReference type="GO" id="GO:0000105">
    <property type="term" value="P:L-histidine biosynthetic process"/>
    <property type="evidence" value="ECO:0007669"/>
    <property type="project" value="UniProtKB-UniPathway"/>
</dbReference>
<gene>
    <name evidence="9" type="ORF">SAMN04488124_2341</name>
</gene>
<evidence type="ECO:0000259" key="8">
    <source>
        <dbReference type="Pfam" id="PF02811"/>
    </source>
</evidence>
<dbReference type="PANTHER" id="PTHR21039">
    <property type="entry name" value="HISTIDINOL PHOSPHATASE-RELATED"/>
    <property type="match status" value="1"/>
</dbReference>
<dbReference type="GO" id="GO:0004401">
    <property type="term" value="F:histidinol-phosphatase activity"/>
    <property type="evidence" value="ECO:0007669"/>
    <property type="project" value="UniProtKB-EC"/>
</dbReference>
<dbReference type="EC" id="3.1.3.15" evidence="3"/>
<evidence type="ECO:0000256" key="1">
    <source>
        <dbReference type="ARBA" id="ARBA00004970"/>
    </source>
</evidence>
<dbReference type="RefSeq" id="WP_089880886.1">
    <property type="nucleotide sequence ID" value="NZ_FOYS01000003.1"/>
</dbReference>
<evidence type="ECO:0000256" key="7">
    <source>
        <dbReference type="ARBA" id="ARBA00049158"/>
    </source>
</evidence>
<reference evidence="10" key="1">
    <citation type="submission" date="2016-10" db="EMBL/GenBank/DDBJ databases">
        <authorList>
            <person name="Varghese N."/>
            <person name="Submissions S."/>
        </authorList>
    </citation>
    <scope>NUCLEOTIDE SEQUENCE [LARGE SCALE GENOMIC DNA]</scope>
    <source>
        <strain evidence="10">CGMCC 1.8711</strain>
    </source>
</reference>
<dbReference type="PANTHER" id="PTHR21039:SF0">
    <property type="entry name" value="HISTIDINOL-PHOSPHATASE"/>
    <property type="match status" value="1"/>
</dbReference>
<protein>
    <recommendedName>
        <fullName evidence="3">histidinol-phosphatase</fullName>
        <ecNumber evidence="3">3.1.3.15</ecNumber>
    </recommendedName>
</protein>
<name>A0A1I6HKD3_9EURY</name>
<evidence type="ECO:0000256" key="4">
    <source>
        <dbReference type="ARBA" id="ARBA00022605"/>
    </source>
</evidence>
<dbReference type="InterPro" id="IPR010140">
    <property type="entry name" value="Histidinol_P_phosphatase_HisJ"/>
</dbReference>
<keyword evidence="4" id="KW-0028">Amino-acid biosynthesis</keyword>
<evidence type="ECO:0000256" key="6">
    <source>
        <dbReference type="ARBA" id="ARBA00023102"/>
    </source>
</evidence>
<dbReference type="UniPathway" id="UPA00031">
    <property type="reaction ID" value="UER00013"/>
</dbReference>
<accession>A0A1I6HKD3</accession>
<dbReference type="Gene3D" id="3.20.20.140">
    <property type="entry name" value="Metal-dependent hydrolases"/>
    <property type="match status" value="1"/>
</dbReference>
<evidence type="ECO:0000256" key="5">
    <source>
        <dbReference type="ARBA" id="ARBA00022801"/>
    </source>
</evidence>
<proteinExistence type="inferred from homology"/>
<dbReference type="SUPFAM" id="SSF89550">
    <property type="entry name" value="PHP domain-like"/>
    <property type="match status" value="1"/>
</dbReference>
<keyword evidence="6" id="KW-0368">Histidine biosynthesis</keyword>
<keyword evidence="5" id="KW-0378">Hydrolase</keyword>
<organism evidence="9 10">
    <name type="scientific">Halogeometricum limi</name>
    <dbReference type="NCBI Taxonomy" id="555875"/>
    <lineage>
        <taxon>Archaea</taxon>
        <taxon>Methanobacteriati</taxon>
        <taxon>Methanobacteriota</taxon>
        <taxon>Stenosarchaea group</taxon>
        <taxon>Halobacteria</taxon>
        <taxon>Halobacteriales</taxon>
        <taxon>Haloferacaceae</taxon>
        <taxon>Halogeometricum</taxon>
    </lineage>
</organism>
<dbReference type="InterPro" id="IPR016195">
    <property type="entry name" value="Pol/histidinol_Pase-like"/>
</dbReference>
<dbReference type="AlphaFoldDB" id="A0A1I6HKD3"/>
<dbReference type="Proteomes" id="UP000243250">
    <property type="component" value="Unassembled WGS sequence"/>
</dbReference>
<dbReference type="InterPro" id="IPR004013">
    <property type="entry name" value="PHP_dom"/>
</dbReference>
<dbReference type="Pfam" id="PF02811">
    <property type="entry name" value="PHP"/>
    <property type="match status" value="1"/>
</dbReference>
<keyword evidence="10" id="KW-1185">Reference proteome</keyword>
<evidence type="ECO:0000313" key="9">
    <source>
        <dbReference type="EMBL" id="SFR54931.1"/>
    </source>
</evidence>
<evidence type="ECO:0000313" key="10">
    <source>
        <dbReference type="Proteomes" id="UP000243250"/>
    </source>
</evidence>
<comment type="catalytic activity">
    <reaction evidence="7">
        <text>L-histidinol phosphate + H2O = L-histidinol + phosphate</text>
        <dbReference type="Rhea" id="RHEA:14465"/>
        <dbReference type="ChEBI" id="CHEBI:15377"/>
        <dbReference type="ChEBI" id="CHEBI:43474"/>
        <dbReference type="ChEBI" id="CHEBI:57699"/>
        <dbReference type="ChEBI" id="CHEBI:57980"/>
        <dbReference type="EC" id="3.1.3.15"/>
    </reaction>
</comment>
<evidence type="ECO:0000256" key="3">
    <source>
        <dbReference type="ARBA" id="ARBA00013085"/>
    </source>
</evidence>
<dbReference type="EMBL" id="FOYS01000003">
    <property type="protein sequence ID" value="SFR54931.1"/>
    <property type="molecule type" value="Genomic_DNA"/>
</dbReference>
<evidence type="ECO:0000256" key="2">
    <source>
        <dbReference type="ARBA" id="ARBA00009152"/>
    </source>
</evidence>
<sequence>MYDYHLHSNYSDGGFLRSMLAAAENAGLSGVGIADHCMVLDADWAVQARREYGFNFDVTYERRREALDSLRSEFDLRIFDAAEVDYDPASEAEIRSFLADADFDYAVGSVHELDGRNVHDADHFAALPERRRRELVETYFDRLVSLVDSELFEIAAHPDLIERTPALRGLATREQYERVADAFAASRTVPEVNAGRVRREYGEFHPTPAFFDVLRDRGVSFTLGSDAHAPEDVEPLAEELAGFAERTGLDPVELV</sequence>
<comment type="similarity">
    <text evidence="2">Belongs to the PHP hydrolase family. HisK subfamily.</text>
</comment>
<dbReference type="GO" id="GO:0005737">
    <property type="term" value="C:cytoplasm"/>
    <property type="evidence" value="ECO:0007669"/>
    <property type="project" value="TreeGrafter"/>
</dbReference>
<comment type="pathway">
    <text evidence="1">Amino-acid biosynthesis; L-histidine biosynthesis; L-histidine from 5-phospho-alpha-D-ribose 1-diphosphate: step 8/9.</text>
</comment>
<dbReference type="OrthoDB" id="9968at2157"/>
<feature type="domain" description="PHP" evidence="8">
    <location>
        <begin position="3"/>
        <end position="193"/>
    </location>
</feature>
<dbReference type="STRING" id="555875.SAMN04488124_2341"/>